<dbReference type="Proteomes" id="UP000252081">
    <property type="component" value="Unassembled WGS sequence"/>
</dbReference>
<sequence length="411" mass="48538">MKNNLDKFKKNNPNINLVSETEHINIENLWSDSTFMCRFKIDQDFTSLTNISLPRELAALYNRSEKYLEFIYQPLLLENPIINRKFTFYYRGVEFICEYSEPSAALTLLSEGFREVSSSSSTNYRNLVRMRDFYKVDTMPAFIKTYYTGRTPIVFKVSGDFESIEYDFVPFAKNLNFYMGYFDRKSPHILIFEEDDEEEKFNTPCYSNEGDFPAVLNARQIDPVLVDLFGVAHLTANTRLKFLFYFQVLEYCSYYHLTEEFRKKLTNIIKRPDLLMNSSYYGKLITEEFKDNFRLNDDSSKLEKLILEYINIEDIKTEIIENADYFKKDIIFDGGFVLSAIINDVKDLDTPPKNLLRLIKTNIEKIRNVLVHIRESRENKIILPTKKNTNLLLPYLHLLKRVAEKVAIQYE</sequence>
<protein>
    <submittedName>
        <fullName evidence="1">Uncharacterized protein</fullName>
    </submittedName>
</protein>
<keyword evidence="2" id="KW-1185">Reference proteome</keyword>
<proteinExistence type="predicted"/>
<dbReference type="EMBL" id="QNQU01000027">
    <property type="protein sequence ID" value="RBQ02996.1"/>
    <property type="molecule type" value="Genomic_DNA"/>
</dbReference>
<evidence type="ECO:0000313" key="2">
    <source>
        <dbReference type="Proteomes" id="UP000252081"/>
    </source>
</evidence>
<gene>
    <name evidence="1" type="ORF">DRW42_23960</name>
</gene>
<accession>A0A366KMU9</accession>
<dbReference type="AlphaFoldDB" id="A0A366KMU9"/>
<dbReference type="OrthoDB" id="740449at2"/>
<reference evidence="1 2" key="1">
    <citation type="submission" date="2018-07" db="EMBL/GenBank/DDBJ databases">
        <title>A draft genome of a endophytic bacteria, a new species of Pedobacter.</title>
        <authorList>
            <person name="Zhang Z.D."/>
            <person name="Chen Z.J."/>
        </authorList>
    </citation>
    <scope>NUCLEOTIDE SEQUENCE [LARGE SCALE GENOMIC DNA]</scope>
    <source>
        <strain evidence="1 2">RS10</strain>
    </source>
</reference>
<dbReference type="RefSeq" id="WP_113951404.1">
    <property type="nucleotide sequence ID" value="NZ_QNQU01000027.1"/>
</dbReference>
<name>A0A366KMU9_9SPHI</name>
<evidence type="ECO:0000313" key="1">
    <source>
        <dbReference type="EMBL" id="RBQ02996.1"/>
    </source>
</evidence>
<organism evidence="1 2">
    <name type="scientific">Pedobacter miscanthi</name>
    <dbReference type="NCBI Taxonomy" id="2259170"/>
    <lineage>
        <taxon>Bacteria</taxon>
        <taxon>Pseudomonadati</taxon>
        <taxon>Bacteroidota</taxon>
        <taxon>Sphingobacteriia</taxon>
        <taxon>Sphingobacteriales</taxon>
        <taxon>Sphingobacteriaceae</taxon>
        <taxon>Pedobacter</taxon>
    </lineage>
</organism>
<comment type="caution">
    <text evidence="1">The sequence shown here is derived from an EMBL/GenBank/DDBJ whole genome shotgun (WGS) entry which is preliminary data.</text>
</comment>